<dbReference type="RefSeq" id="WP_143848022.1">
    <property type="nucleotide sequence ID" value="NZ_VLXZ01000003.1"/>
</dbReference>
<evidence type="ECO:0000313" key="3">
    <source>
        <dbReference type="Proteomes" id="UP000318521"/>
    </source>
</evidence>
<dbReference type="Proteomes" id="UP000318521">
    <property type="component" value="Unassembled WGS sequence"/>
</dbReference>
<keyword evidence="1" id="KW-0472">Membrane</keyword>
<gene>
    <name evidence="2" type="ORF">FN960_07260</name>
</gene>
<proteinExistence type="predicted"/>
<evidence type="ECO:0000256" key="1">
    <source>
        <dbReference type="SAM" id="Phobius"/>
    </source>
</evidence>
<feature type="transmembrane region" description="Helical" evidence="1">
    <location>
        <begin position="231"/>
        <end position="258"/>
    </location>
</feature>
<feature type="transmembrane region" description="Helical" evidence="1">
    <location>
        <begin position="209"/>
        <end position="225"/>
    </location>
</feature>
<dbReference type="Pfam" id="PF09991">
    <property type="entry name" value="DUF2232"/>
    <property type="match status" value="1"/>
</dbReference>
<dbReference type="EMBL" id="VLXZ01000003">
    <property type="protein sequence ID" value="TSB47522.1"/>
    <property type="molecule type" value="Genomic_DNA"/>
</dbReference>
<dbReference type="OrthoDB" id="2987886at2"/>
<dbReference type="InterPro" id="IPR018710">
    <property type="entry name" value="DUF2232"/>
</dbReference>
<keyword evidence="1" id="KW-0812">Transmembrane</keyword>
<protein>
    <submittedName>
        <fullName evidence="2">DUF2232 domain-containing protein</fullName>
    </submittedName>
</protein>
<keyword evidence="3" id="KW-1185">Reference proteome</keyword>
<accession>A0A554A1E4</accession>
<comment type="caution">
    <text evidence="2">The sequence shown here is derived from an EMBL/GenBank/DDBJ whole genome shotgun (WGS) entry which is preliminary data.</text>
</comment>
<feature type="transmembrane region" description="Helical" evidence="1">
    <location>
        <begin position="58"/>
        <end position="86"/>
    </location>
</feature>
<keyword evidence="1" id="KW-1133">Transmembrane helix</keyword>
<dbReference type="PANTHER" id="PTHR41324:SF1">
    <property type="entry name" value="DUF2232 DOMAIN-CONTAINING PROTEIN"/>
    <property type="match status" value="1"/>
</dbReference>
<feature type="transmembrane region" description="Helical" evidence="1">
    <location>
        <begin position="98"/>
        <end position="118"/>
    </location>
</feature>
<dbReference type="PANTHER" id="PTHR41324">
    <property type="entry name" value="MEMBRANE PROTEIN-RELATED"/>
    <property type="match status" value="1"/>
</dbReference>
<reference evidence="2 3" key="1">
    <citation type="submission" date="2019-07" db="EMBL/GenBank/DDBJ databases">
        <authorList>
            <person name="Park Y.J."/>
            <person name="Jeong S.E."/>
            <person name="Jung H.S."/>
        </authorList>
    </citation>
    <scope>NUCLEOTIDE SEQUENCE [LARGE SCALE GENOMIC DNA]</scope>
    <source>
        <strain evidence="3">P16(2019)</strain>
    </source>
</reference>
<name>A0A554A1E4_9BACI</name>
<feature type="transmembrane region" description="Helical" evidence="1">
    <location>
        <begin position="12"/>
        <end position="38"/>
    </location>
</feature>
<dbReference type="AlphaFoldDB" id="A0A554A1E4"/>
<evidence type="ECO:0000313" key="2">
    <source>
        <dbReference type="EMBL" id="TSB47522.1"/>
    </source>
</evidence>
<sequence length="306" mass="34777">MNHTSPWKEGTLITGIYLLLLLVVLAVPIVNIIVVWALPLPLAYFASRHELKKSLVLYLLLCMISWPIHTLGLLVTLVFALAGVVTGELHRRKADGFAVLRGVSLTYTLFLTMAYVWISVLSDMTINQLVRSQREQVTDLLQVAGQSQEQIDLVTDGMNQIPYIVPFLIVFFATMMALVTVWLIGILLRKYRMDVKRLPAFKNWGFPKVFIWVYLIVFVLILSNPEEGSTLFIAVTNIYLLVNTIMMIQGLSFVFFFFDHKKYPKVFGVIVIFMTILLAPLQLVVRLIGIADMVLDLKSRLGSQRK</sequence>
<organism evidence="2 3">
    <name type="scientific">Alkalicoccobacillus porphyridii</name>
    <dbReference type="NCBI Taxonomy" id="2597270"/>
    <lineage>
        <taxon>Bacteria</taxon>
        <taxon>Bacillati</taxon>
        <taxon>Bacillota</taxon>
        <taxon>Bacilli</taxon>
        <taxon>Bacillales</taxon>
        <taxon>Bacillaceae</taxon>
        <taxon>Alkalicoccobacillus</taxon>
    </lineage>
</organism>
<feature type="transmembrane region" description="Helical" evidence="1">
    <location>
        <begin position="163"/>
        <end position="188"/>
    </location>
</feature>
<feature type="transmembrane region" description="Helical" evidence="1">
    <location>
        <begin position="270"/>
        <end position="291"/>
    </location>
</feature>